<feature type="region of interest" description="Disordered" evidence="1">
    <location>
        <begin position="187"/>
        <end position="294"/>
    </location>
</feature>
<keyword evidence="3" id="KW-1185">Reference proteome</keyword>
<evidence type="ECO:0000313" key="2">
    <source>
        <dbReference type="EMBL" id="KAK0655421.1"/>
    </source>
</evidence>
<evidence type="ECO:0000256" key="1">
    <source>
        <dbReference type="SAM" id="MobiDB-lite"/>
    </source>
</evidence>
<reference evidence="2" key="1">
    <citation type="submission" date="2023-06" db="EMBL/GenBank/DDBJ databases">
        <title>Genome-scale phylogeny and comparative genomics of the fungal order Sordariales.</title>
        <authorList>
            <consortium name="Lawrence Berkeley National Laboratory"/>
            <person name="Hensen N."/>
            <person name="Bonometti L."/>
            <person name="Westerberg I."/>
            <person name="Brannstrom I.O."/>
            <person name="Guillou S."/>
            <person name="Cros-Aarteil S."/>
            <person name="Calhoun S."/>
            <person name="Haridas S."/>
            <person name="Kuo A."/>
            <person name="Mondo S."/>
            <person name="Pangilinan J."/>
            <person name="Riley R."/>
            <person name="Labutti K."/>
            <person name="Andreopoulos B."/>
            <person name="Lipzen A."/>
            <person name="Chen C."/>
            <person name="Yanf M."/>
            <person name="Daum C."/>
            <person name="Ng V."/>
            <person name="Clum A."/>
            <person name="Steindorff A."/>
            <person name="Ohm R."/>
            <person name="Martin F."/>
            <person name="Silar P."/>
            <person name="Natvig D."/>
            <person name="Lalanne C."/>
            <person name="Gautier V."/>
            <person name="Ament-Velasquez S.L."/>
            <person name="Kruys A."/>
            <person name="Hutchinson M.I."/>
            <person name="Powell A.J."/>
            <person name="Barry K."/>
            <person name="Miller A.N."/>
            <person name="Grigoriev I.V."/>
            <person name="Debuchy R."/>
            <person name="Gladieux P."/>
            <person name="Thoren M.H."/>
            <person name="Johannesson H."/>
        </authorList>
    </citation>
    <scope>NUCLEOTIDE SEQUENCE</scope>
    <source>
        <strain evidence="2">SMH2532-1</strain>
    </source>
</reference>
<dbReference type="AlphaFoldDB" id="A0AA39YPK6"/>
<dbReference type="Proteomes" id="UP001174936">
    <property type="component" value="Unassembled WGS sequence"/>
</dbReference>
<feature type="compositionally biased region" description="Polar residues" evidence="1">
    <location>
        <begin position="236"/>
        <end position="252"/>
    </location>
</feature>
<dbReference type="EMBL" id="JAULSV010000001">
    <property type="protein sequence ID" value="KAK0655421.1"/>
    <property type="molecule type" value="Genomic_DNA"/>
</dbReference>
<sequence>MGLKILASGQLIVTPYYVISTFHVIRETIAEAALLNNHVQKRKRVDEERESNLEKKMRRRLVKIPTEGDRLSLSITDITQIAHQRSQKEWEVEQRKQLRAVQRMNHTTIATLKERWRADPVGKGKTTWNNWFAAYKEANKEDFIPLHEEDVRSVLPPGVPGLYYYDFGNSGDLPAGTERFIIRASSPPSEGLEEERPPQSSPLSSPPIAGPSNFFLRESQPQPQAPSLSFPAIASQPWNQPSGLREATATQIDSRDDLDINGIYGLSSSGESGDDSDRGEGDGGGDIEVFLGLG</sequence>
<gene>
    <name evidence="2" type="ORF">B0T16DRAFT_384316</name>
</gene>
<accession>A0AA39YPK6</accession>
<protein>
    <submittedName>
        <fullName evidence="2">Uncharacterized protein</fullName>
    </submittedName>
</protein>
<evidence type="ECO:0000313" key="3">
    <source>
        <dbReference type="Proteomes" id="UP001174936"/>
    </source>
</evidence>
<proteinExistence type="predicted"/>
<organism evidence="2 3">
    <name type="scientific">Cercophora newfieldiana</name>
    <dbReference type="NCBI Taxonomy" id="92897"/>
    <lineage>
        <taxon>Eukaryota</taxon>
        <taxon>Fungi</taxon>
        <taxon>Dikarya</taxon>
        <taxon>Ascomycota</taxon>
        <taxon>Pezizomycotina</taxon>
        <taxon>Sordariomycetes</taxon>
        <taxon>Sordariomycetidae</taxon>
        <taxon>Sordariales</taxon>
        <taxon>Lasiosphaeriaceae</taxon>
        <taxon>Cercophora</taxon>
    </lineage>
</organism>
<name>A0AA39YPK6_9PEZI</name>
<comment type="caution">
    <text evidence="2">The sequence shown here is derived from an EMBL/GenBank/DDBJ whole genome shotgun (WGS) entry which is preliminary data.</text>
</comment>